<name>A0A2V4UN29_9GAMM</name>
<sequence length="87" mass="9992">MTKELMMYNELKGSDLTRAMLARGDQDIWCAVCDENDERAMMDHCGNDFTAYIVSYSDGYFYCSAGMPWRFAVPIKICAVMQYETAM</sequence>
<comment type="caution">
    <text evidence="1">The sequence shown here is derived from an EMBL/GenBank/DDBJ whole genome shotgun (WGS) entry which is preliminary data.</text>
</comment>
<dbReference type="Proteomes" id="UP000247746">
    <property type="component" value="Unassembled WGS sequence"/>
</dbReference>
<reference evidence="1 2" key="1">
    <citation type="submission" date="2018-06" db="EMBL/GenBank/DDBJ databases">
        <title>Genomic Encyclopedia of Type Strains, Phase III (KMG-III): the genomes of soil and plant-associated and newly described type strains.</title>
        <authorList>
            <person name="Whitman W."/>
        </authorList>
    </citation>
    <scope>NUCLEOTIDE SEQUENCE [LARGE SCALE GENOMIC DNA]</scope>
    <source>
        <strain evidence="1 2">CECT 5889</strain>
    </source>
</reference>
<organism evidence="1 2">
    <name type="scientific">Psychrobacter fozii</name>
    <dbReference type="NCBI Taxonomy" id="198480"/>
    <lineage>
        <taxon>Bacteria</taxon>
        <taxon>Pseudomonadati</taxon>
        <taxon>Pseudomonadota</taxon>
        <taxon>Gammaproteobacteria</taxon>
        <taxon>Moraxellales</taxon>
        <taxon>Moraxellaceae</taxon>
        <taxon>Psychrobacter</taxon>
    </lineage>
</organism>
<dbReference type="EMBL" id="QJSU01000002">
    <property type="protein sequence ID" value="PYE40379.1"/>
    <property type="molecule type" value="Genomic_DNA"/>
</dbReference>
<gene>
    <name evidence="1" type="ORF">DFP82_102344</name>
</gene>
<accession>A0A2V4UN29</accession>
<protein>
    <submittedName>
        <fullName evidence="1">Uncharacterized protein</fullName>
    </submittedName>
</protein>
<proteinExistence type="predicted"/>
<evidence type="ECO:0000313" key="2">
    <source>
        <dbReference type="Proteomes" id="UP000247746"/>
    </source>
</evidence>
<dbReference type="AlphaFoldDB" id="A0A2V4UN29"/>
<evidence type="ECO:0000313" key="1">
    <source>
        <dbReference type="EMBL" id="PYE40379.1"/>
    </source>
</evidence>
<keyword evidence="2" id="KW-1185">Reference proteome</keyword>